<evidence type="ECO:0000256" key="1">
    <source>
        <dbReference type="SAM" id="MobiDB-lite"/>
    </source>
</evidence>
<reference evidence="4 5" key="1">
    <citation type="journal article" date="2019" name="Int. J. Syst. Evol. Microbiol.">
        <title>The Global Catalogue of Microorganisms (GCM) 10K type strain sequencing project: providing services to taxonomists for standard genome sequencing and annotation.</title>
        <authorList>
            <consortium name="The Broad Institute Genomics Platform"/>
            <consortium name="The Broad Institute Genome Sequencing Center for Infectious Disease"/>
            <person name="Wu L."/>
            <person name="Ma J."/>
        </authorList>
    </citation>
    <scope>NUCLEOTIDE SEQUENCE [LARGE SCALE GENOMIC DNA]</scope>
    <source>
        <strain evidence="4 5">GX26</strain>
    </source>
</reference>
<gene>
    <name evidence="4" type="ORF">ACFQGB_12260</name>
</gene>
<dbReference type="Proteomes" id="UP001596395">
    <property type="component" value="Unassembled WGS sequence"/>
</dbReference>
<feature type="transmembrane region" description="Helical" evidence="2">
    <location>
        <begin position="66"/>
        <end position="88"/>
    </location>
</feature>
<protein>
    <submittedName>
        <fullName evidence="4">Nitrate/nitrite transporter</fullName>
    </submittedName>
</protein>
<evidence type="ECO:0000256" key="2">
    <source>
        <dbReference type="SAM" id="Phobius"/>
    </source>
</evidence>
<feature type="transmembrane region" description="Helical" evidence="2">
    <location>
        <begin position="152"/>
        <end position="171"/>
    </location>
</feature>
<dbReference type="AlphaFoldDB" id="A0ABD5VGM3"/>
<dbReference type="RefSeq" id="WP_336350593.1">
    <property type="nucleotide sequence ID" value="NZ_JAZAQL010000002.1"/>
</dbReference>
<feature type="domain" description="Major facilitator superfamily (MFS) profile" evidence="3">
    <location>
        <begin position="28"/>
        <end position="414"/>
    </location>
</feature>
<feature type="transmembrane region" description="Helical" evidence="2">
    <location>
        <begin position="183"/>
        <end position="202"/>
    </location>
</feature>
<feature type="transmembrane region" description="Helical" evidence="2">
    <location>
        <begin position="358"/>
        <end position="380"/>
    </location>
</feature>
<dbReference type="Gene3D" id="1.20.1250.20">
    <property type="entry name" value="MFS general substrate transporter like domains"/>
    <property type="match status" value="2"/>
</dbReference>
<evidence type="ECO:0000313" key="5">
    <source>
        <dbReference type="Proteomes" id="UP001596395"/>
    </source>
</evidence>
<feature type="transmembrane region" description="Helical" evidence="2">
    <location>
        <begin position="122"/>
        <end position="140"/>
    </location>
</feature>
<dbReference type="InterPro" id="IPR011701">
    <property type="entry name" value="MFS"/>
</dbReference>
<dbReference type="EMBL" id="JBHSXN010000002">
    <property type="protein sequence ID" value="MFC6953638.1"/>
    <property type="molecule type" value="Genomic_DNA"/>
</dbReference>
<dbReference type="SUPFAM" id="SSF103473">
    <property type="entry name" value="MFS general substrate transporter"/>
    <property type="match status" value="1"/>
</dbReference>
<dbReference type="InterPro" id="IPR036259">
    <property type="entry name" value="MFS_trans_sf"/>
</dbReference>
<keyword evidence="2" id="KW-1133">Transmembrane helix</keyword>
<feature type="transmembrane region" description="Helical" evidence="2">
    <location>
        <begin position="267"/>
        <end position="290"/>
    </location>
</feature>
<dbReference type="Pfam" id="PF07690">
    <property type="entry name" value="MFS_1"/>
    <property type="match status" value="1"/>
</dbReference>
<dbReference type="InterPro" id="IPR020846">
    <property type="entry name" value="MFS_dom"/>
</dbReference>
<name>A0ABD5VGM3_9EURY</name>
<keyword evidence="5" id="KW-1185">Reference proteome</keyword>
<feature type="transmembrane region" description="Helical" evidence="2">
    <location>
        <begin position="230"/>
        <end position="255"/>
    </location>
</feature>
<feature type="transmembrane region" description="Helical" evidence="2">
    <location>
        <begin position="386"/>
        <end position="407"/>
    </location>
</feature>
<keyword evidence="2" id="KW-0812">Transmembrane</keyword>
<dbReference type="PANTHER" id="PTHR23521:SF3">
    <property type="entry name" value="MFS TRANSPORTER"/>
    <property type="match status" value="1"/>
</dbReference>
<feature type="transmembrane region" description="Helical" evidence="2">
    <location>
        <begin position="95"/>
        <end position="116"/>
    </location>
</feature>
<comment type="caution">
    <text evidence="4">The sequence shown here is derived from an EMBL/GenBank/DDBJ whole genome shotgun (WGS) entry which is preliminary data.</text>
</comment>
<evidence type="ECO:0000259" key="3">
    <source>
        <dbReference type="PROSITE" id="PS50850"/>
    </source>
</evidence>
<feature type="compositionally biased region" description="Polar residues" evidence="1">
    <location>
        <begin position="1"/>
        <end position="13"/>
    </location>
</feature>
<dbReference type="PANTHER" id="PTHR23521">
    <property type="entry name" value="TRANSPORTER MFS SUPERFAMILY"/>
    <property type="match status" value="1"/>
</dbReference>
<sequence length="421" mass="43301">MDTSPGTESQNSESETRHGRPEASRYRVLLLLALAELLAMTLWFSASAVGPELATAWSLSSAETAWLTNAVQLGFVVGAVLSATLTLADTVPPRYLFAVSAAIGAGATVLIALVVSSFLPAVLLRFLTGVALAGVYPTGMKIMAGWFREGRGFAIGTLVGALTIGSAMPHLLRAIGGVGRPRLVLLGAAGLAAVSGVLVLFVRPGPHQAPAAPFDPGAVRRMLGDRGTMLANLGYFGHMWELYAVWAWIPVYLAASFAASGDPAPTLAALLAFGTIAIGGLGALVAGVFADRIGRTTVTSASMVVSGTACIGAGFVFGRTLLVLVPFLLIWGFVIVADSAQFSAAVSELAEDSYVGSALTLQTAVGFLLTVGSIQVTPIIAGVVGWQWAFAPLVIGPLVGTVAMLWLRRLPEATALAGGRG</sequence>
<feature type="transmembrane region" description="Helical" evidence="2">
    <location>
        <begin position="26"/>
        <end position="46"/>
    </location>
</feature>
<dbReference type="PROSITE" id="PS50850">
    <property type="entry name" value="MFS"/>
    <property type="match status" value="1"/>
</dbReference>
<keyword evidence="2" id="KW-0472">Membrane</keyword>
<organism evidence="4 5">
    <name type="scientific">Halorubellus litoreus</name>
    <dbReference type="NCBI Taxonomy" id="755308"/>
    <lineage>
        <taxon>Archaea</taxon>
        <taxon>Methanobacteriati</taxon>
        <taxon>Methanobacteriota</taxon>
        <taxon>Stenosarchaea group</taxon>
        <taxon>Halobacteria</taxon>
        <taxon>Halobacteriales</taxon>
        <taxon>Halorubellaceae</taxon>
        <taxon>Halorubellus</taxon>
    </lineage>
</organism>
<accession>A0ABD5VGM3</accession>
<feature type="transmembrane region" description="Helical" evidence="2">
    <location>
        <begin position="323"/>
        <end position="346"/>
    </location>
</feature>
<feature type="region of interest" description="Disordered" evidence="1">
    <location>
        <begin position="1"/>
        <end position="20"/>
    </location>
</feature>
<evidence type="ECO:0000313" key="4">
    <source>
        <dbReference type="EMBL" id="MFC6953638.1"/>
    </source>
</evidence>
<proteinExistence type="predicted"/>